<evidence type="ECO:0000313" key="1">
    <source>
        <dbReference type="EMBL" id="MBN1571968.1"/>
    </source>
</evidence>
<sequence>MTIKYYADIFEELYYRYNRREYVHPDPLEFLYKYEDPRDREICGLIASSLAYGRVRQILKSVSAVLEKMKPTPSKFLRDSSLESLEGAFSGFKHRFSTGEEVALTLFSVKRILDRYGYLEKLFVSGLKGCEDGGDGEGVNKNDKMTHALFAFVRELNEPFNGGPNSLIPSHEKGSSMKRLNLFLRWMVREDAVDPGGWKGVKPSQLMIPLDIHMHGISLSLGITGRKQANIKTVDEVTEAFRVISPEDPARYDFVLTRFGIRDELCPKVLIRDINSKLRSS</sequence>
<protein>
    <submittedName>
        <fullName evidence="1">TIGR02757 family protein</fullName>
    </submittedName>
</protein>
<dbReference type="NCBIfam" id="TIGR02757">
    <property type="entry name" value="TIGR02757 family protein"/>
    <property type="match status" value="1"/>
</dbReference>
<gene>
    <name evidence="1" type="ORF">JW984_02090</name>
</gene>
<dbReference type="EMBL" id="JAFGIX010000009">
    <property type="protein sequence ID" value="MBN1571968.1"/>
    <property type="molecule type" value="Genomic_DNA"/>
</dbReference>
<dbReference type="AlphaFoldDB" id="A0A9D8PMG1"/>
<reference evidence="1" key="2">
    <citation type="submission" date="2021-01" db="EMBL/GenBank/DDBJ databases">
        <authorList>
            <person name="Hahn C.R."/>
            <person name="Youssef N.H."/>
            <person name="Elshahed M."/>
        </authorList>
    </citation>
    <scope>NUCLEOTIDE SEQUENCE</scope>
    <source>
        <strain evidence="1">Zod_Metabat.24</strain>
    </source>
</reference>
<organism evidence="1 2">
    <name type="scientific">Candidatus Zymogenus saltonus</name>
    <dbReference type="NCBI Taxonomy" id="2844893"/>
    <lineage>
        <taxon>Bacteria</taxon>
        <taxon>Deltaproteobacteria</taxon>
        <taxon>Candidatus Zymogenia</taxon>
        <taxon>Candidatus Zymogeniales</taxon>
        <taxon>Candidatus Zymogenaceae</taxon>
        <taxon>Candidatus Zymogenus</taxon>
    </lineage>
</organism>
<evidence type="ECO:0000313" key="2">
    <source>
        <dbReference type="Proteomes" id="UP000809273"/>
    </source>
</evidence>
<comment type="caution">
    <text evidence="1">The sequence shown here is derived from an EMBL/GenBank/DDBJ whole genome shotgun (WGS) entry which is preliminary data.</text>
</comment>
<dbReference type="Proteomes" id="UP000809273">
    <property type="component" value="Unassembled WGS sequence"/>
</dbReference>
<proteinExistence type="predicted"/>
<accession>A0A9D8PMG1</accession>
<dbReference type="Pfam" id="PF09674">
    <property type="entry name" value="DUF2400"/>
    <property type="match status" value="1"/>
</dbReference>
<reference evidence="1" key="1">
    <citation type="journal article" date="2021" name="Environ. Microbiol.">
        <title>Genomic characterization of three novel Desulfobacterota classes expand the metabolic and phylogenetic diversity of the phylum.</title>
        <authorList>
            <person name="Murphy C.L."/>
            <person name="Biggerstaff J."/>
            <person name="Eichhorn A."/>
            <person name="Ewing E."/>
            <person name="Shahan R."/>
            <person name="Soriano D."/>
            <person name="Stewart S."/>
            <person name="VanMol K."/>
            <person name="Walker R."/>
            <person name="Walters P."/>
            <person name="Elshahed M.S."/>
            <person name="Youssef N.H."/>
        </authorList>
    </citation>
    <scope>NUCLEOTIDE SEQUENCE</scope>
    <source>
        <strain evidence="1">Zod_Metabat.24</strain>
    </source>
</reference>
<name>A0A9D8PMG1_9DELT</name>
<dbReference type="InterPro" id="IPR014127">
    <property type="entry name" value="CHP02757"/>
</dbReference>